<dbReference type="Proteomes" id="UP000514713">
    <property type="component" value="Chromosome"/>
</dbReference>
<protein>
    <submittedName>
        <fullName evidence="3">DUF928 domain-containing protein</fullName>
    </submittedName>
</protein>
<feature type="chain" id="PRO_5028975078" evidence="2">
    <location>
        <begin position="22"/>
        <end position="287"/>
    </location>
</feature>
<dbReference type="RefSeq" id="WP_181930787.1">
    <property type="nucleotide sequence ID" value="NZ_CP054698.1"/>
</dbReference>
<organism evidence="3 4">
    <name type="scientific">Nostoc edaphicum CCNP1411</name>
    <dbReference type="NCBI Taxonomy" id="1472755"/>
    <lineage>
        <taxon>Bacteria</taxon>
        <taxon>Bacillati</taxon>
        <taxon>Cyanobacteriota</taxon>
        <taxon>Cyanophyceae</taxon>
        <taxon>Nostocales</taxon>
        <taxon>Nostocaceae</taxon>
        <taxon>Nostoc</taxon>
    </lineage>
</organism>
<proteinExistence type="predicted"/>
<feature type="signal peptide" evidence="2">
    <location>
        <begin position="1"/>
        <end position="21"/>
    </location>
</feature>
<gene>
    <name evidence="3" type="ORF">HUN01_07760</name>
</gene>
<evidence type="ECO:0000313" key="4">
    <source>
        <dbReference type="Proteomes" id="UP000514713"/>
    </source>
</evidence>
<feature type="compositionally biased region" description="Low complexity" evidence="1">
    <location>
        <begin position="47"/>
        <end position="60"/>
    </location>
</feature>
<feature type="region of interest" description="Disordered" evidence="1">
    <location>
        <begin position="38"/>
        <end position="60"/>
    </location>
</feature>
<reference evidence="4" key="1">
    <citation type="submission" date="2020-06" db="EMBL/GenBank/DDBJ databases">
        <title>Nostoc edaphicum CCNP1411 genome.</title>
        <authorList>
            <person name="Fidor A."/>
            <person name="Grabski M."/>
            <person name="Gawor J."/>
            <person name="Gromadka R."/>
            <person name="Wegrzyn G."/>
            <person name="Mazur-Marzec H."/>
        </authorList>
    </citation>
    <scope>NUCLEOTIDE SEQUENCE [LARGE SCALE GENOMIC DNA]</scope>
    <source>
        <strain evidence="4">CCNP1411</strain>
    </source>
</reference>
<dbReference type="KEGG" id="ned:HUN01_07760"/>
<dbReference type="Pfam" id="PF06051">
    <property type="entry name" value="DUF928"/>
    <property type="match status" value="1"/>
</dbReference>
<keyword evidence="2" id="KW-0732">Signal</keyword>
<keyword evidence="4" id="KW-1185">Reference proteome</keyword>
<accession>A0A7D7QL30</accession>
<dbReference type="EMBL" id="CP054698">
    <property type="protein sequence ID" value="QMS87480.1"/>
    <property type="molecule type" value="Genomic_DNA"/>
</dbReference>
<name>A0A7D7QL30_9NOSO</name>
<evidence type="ECO:0000256" key="2">
    <source>
        <dbReference type="SAM" id="SignalP"/>
    </source>
</evidence>
<evidence type="ECO:0000256" key="1">
    <source>
        <dbReference type="SAM" id="MobiDB-lite"/>
    </source>
</evidence>
<dbReference type="AlphaFoldDB" id="A0A7D7QL30"/>
<dbReference type="InterPro" id="IPR010328">
    <property type="entry name" value="DUF928"/>
</dbReference>
<sequence length="287" mass="31769">MKNLQLTIALVIAFTSNISYALQLQALPVNNHLSSVKFIPPPPPPDRSAAGSRGGAASRGCDAANQTVTALVPTYQQTLKQGKEADVSITQVWGLTSAEHPSFLFFVPYNASSIANIEFVLQEETNNKSQTLYRTYLTPPKSPGIISVHYPPNQGSLQVGKMYHWFFKVRVQCDQKQSTKLDYADGWVQRVNQNSKLTEQLKQATPQQKATLYTANGVWYDAIVSLAELRYKNPHNETLLANWTTLLNSVGLEAIANQPLINCCEPILNNKNFSKSQSFLPTVPSSK</sequence>
<evidence type="ECO:0000313" key="3">
    <source>
        <dbReference type="EMBL" id="QMS87480.1"/>
    </source>
</evidence>